<name>A0ACB7XLJ5_9ERIC</name>
<evidence type="ECO:0000313" key="1">
    <source>
        <dbReference type="EMBL" id="KAH7841669.1"/>
    </source>
</evidence>
<protein>
    <submittedName>
        <fullName evidence="1">Uncharacterized protein</fullName>
    </submittedName>
</protein>
<sequence>MNLKLSSLINHLDCSNIESSVTPSRTSIPISYGEAGGLLSQFLEYVVVETVHDSHGLARDPYVGMYLFQNLKDTDLVRLHALVLPLLLILISDSNGGVGFLSTVAFMTFFSSARFFSVMGAIEIRREKSDFGKGNWEI</sequence>
<gene>
    <name evidence="1" type="ORF">Vadar_032881</name>
</gene>
<organism evidence="1 2">
    <name type="scientific">Vaccinium darrowii</name>
    <dbReference type="NCBI Taxonomy" id="229202"/>
    <lineage>
        <taxon>Eukaryota</taxon>
        <taxon>Viridiplantae</taxon>
        <taxon>Streptophyta</taxon>
        <taxon>Embryophyta</taxon>
        <taxon>Tracheophyta</taxon>
        <taxon>Spermatophyta</taxon>
        <taxon>Magnoliopsida</taxon>
        <taxon>eudicotyledons</taxon>
        <taxon>Gunneridae</taxon>
        <taxon>Pentapetalae</taxon>
        <taxon>asterids</taxon>
        <taxon>Ericales</taxon>
        <taxon>Ericaceae</taxon>
        <taxon>Vaccinioideae</taxon>
        <taxon>Vaccinieae</taxon>
        <taxon>Vaccinium</taxon>
    </lineage>
</organism>
<dbReference type="Proteomes" id="UP000828048">
    <property type="component" value="Chromosome 10"/>
</dbReference>
<keyword evidence="2" id="KW-1185">Reference proteome</keyword>
<reference evidence="1 2" key="1">
    <citation type="journal article" date="2021" name="Hortic Res">
        <title>High-quality reference genome and annotation aids understanding of berry development for evergreen blueberry (Vaccinium darrowii).</title>
        <authorList>
            <person name="Yu J."/>
            <person name="Hulse-Kemp A.M."/>
            <person name="Babiker E."/>
            <person name="Staton M."/>
        </authorList>
    </citation>
    <scope>NUCLEOTIDE SEQUENCE [LARGE SCALE GENOMIC DNA]</scope>
    <source>
        <strain evidence="2">cv. NJ 8807/NJ 8810</strain>
        <tissue evidence="1">Young leaf</tissue>
    </source>
</reference>
<comment type="caution">
    <text evidence="1">The sequence shown here is derived from an EMBL/GenBank/DDBJ whole genome shotgun (WGS) entry which is preliminary data.</text>
</comment>
<accession>A0ACB7XLJ5</accession>
<evidence type="ECO:0000313" key="2">
    <source>
        <dbReference type="Proteomes" id="UP000828048"/>
    </source>
</evidence>
<proteinExistence type="predicted"/>
<dbReference type="EMBL" id="CM037160">
    <property type="protein sequence ID" value="KAH7841669.1"/>
    <property type="molecule type" value="Genomic_DNA"/>
</dbReference>